<proteinExistence type="inferred from homology"/>
<comment type="similarity">
    <text evidence="1">Belongs to the C19orf12 family.</text>
</comment>
<dbReference type="Proteomes" id="UP000694700">
    <property type="component" value="Unplaced"/>
</dbReference>
<reference evidence="2" key="1">
    <citation type="submission" date="2025-08" db="UniProtKB">
        <authorList>
            <consortium name="Ensembl"/>
        </authorList>
    </citation>
    <scope>IDENTIFICATION</scope>
</reference>
<accession>A0A8C1ZPU9</accession>
<protein>
    <recommendedName>
        <fullName evidence="4">CS012 protein</fullName>
    </recommendedName>
</protein>
<dbReference type="PANTHER" id="PTHR31493:SF1">
    <property type="entry name" value="PROTEIN C19ORF12"/>
    <property type="match status" value="1"/>
</dbReference>
<organism evidence="2 3">
    <name type="scientific">Cyprinus carpio</name>
    <name type="common">Common carp</name>
    <dbReference type="NCBI Taxonomy" id="7962"/>
    <lineage>
        <taxon>Eukaryota</taxon>
        <taxon>Metazoa</taxon>
        <taxon>Chordata</taxon>
        <taxon>Craniata</taxon>
        <taxon>Vertebrata</taxon>
        <taxon>Euteleostomi</taxon>
        <taxon>Actinopterygii</taxon>
        <taxon>Neopterygii</taxon>
        <taxon>Teleostei</taxon>
        <taxon>Ostariophysi</taxon>
        <taxon>Cypriniformes</taxon>
        <taxon>Cyprinidae</taxon>
        <taxon>Cyprininae</taxon>
        <taxon>Cyprinus</taxon>
    </lineage>
</organism>
<name>A0A8C1ZPU9_CYPCA</name>
<dbReference type="Pfam" id="PF20721">
    <property type="entry name" value="C19orf12"/>
    <property type="match status" value="1"/>
</dbReference>
<evidence type="ECO:0000313" key="3">
    <source>
        <dbReference type="Proteomes" id="UP000694700"/>
    </source>
</evidence>
<dbReference type="PANTHER" id="PTHR31493">
    <property type="entry name" value="NAZO FAMILY MEMBER"/>
    <property type="match status" value="1"/>
</dbReference>
<dbReference type="Ensembl" id="ENSCCRT00015096591.1">
    <property type="protein sequence ID" value="ENSCCRP00015093578.1"/>
    <property type="gene ID" value="ENSCCRG00015037698.1"/>
</dbReference>
<evidence type="ECO:0000256" key="1">
    <source>
        <dbReference type="ARBA" id="ARBA00029457"/>
    </source>
</evidence>
<dbReference type="InterPro" id="IPR033369">
    <property type="entry name" value="C19orf12"/>
</dbReference>
<evidence type="ECO:0008006" key="4">
    <source>
        <dbReference type="Google" id="ProtNLM"/>
    </source>
</evidence>
<dbReference type="AlphaFoldDB" id="A0A8C1ZPU9"/>
<sequence>MQSRDSHKRGLGNIDFKETSLYSPEDPDIIYLHGRETCKKGVGNMDVKETSLYSPEDPDIIYLQDKKTYKKGLGNIDFKETSLYSPEDPDIIYLQDKKTYRNAPPRTKAAISPLSFQWSMLPKMDDVINFCCEIAKNSQIEVAVKKSKRGAAAAGGGAFIGGLLGGPPGIFIGGTLGSAVGWWMTRGQFRPLHQIIMEMSPQQRKKLYSQIMENLKNLPWDNVHKLLQLVMSNPSLNKQVLDVLDSFAKKELRANVKHGKK</sequence>
<evidence type="ECO:0000313" key="2">
    <source>
        <dbReference type="Ensembl" id="ENSCCRP00015093578.1"/>
    </source>
</evidence>